<evidence type="ECO:0000256" key="2">
    <source>
        <dbReference type="ARBA" id="ARBA00022692"/>
    </source>
</evidence>
<comment type="caution">
    <text evidence="6">The sequence shown here is derived from an EMBL/GenBank/DDBJ whole genome shotgun (WGS) entry which is preliminary data.</text>
</comment>
<gene>
    <name evidence="6" type="ORF">CXL00_11515</name>
</gene>
<feature type="transmembrane region" description="Helical" evidence="5">
    <location>
        <begin position="26"/>
        <end position="44"/>
    </location>
</feature>
<name>A0A2N8SS78_STUST</name>
<feature type="transmembrane region" description="Helical" evidence="5">
    <location>
        <begin position="334"/>
        <end position="354"/>
    </location>
</feature>
<keyword evidence="3 5" id="KW-1133">Transmembrane helix</keyword>
<reference evidence="6 7" key="1">
    <citation type="submission" date="2018-01" db="EMBL/GenBank/DDBJ databases">
        <title>Denitrification phenotypes of diverse strains of Pseudomonas stutzeri.</title>
        <authorList>
            <person name="Milligan D.A."/>
            <person name="Bergaust L."/>
            <person name="Bakken L.R."/>
            <person name="Frostegard A."/>
        </authorList>
    </citation>
    <scope>NUCLEOTIDE SEQUENCE [LARGE SCALE GENOMIC DNA]</scope>
    <source>
        <strain evidence="6 7">28a3</strain>
    </source>
</reference>
<dbReference type="GO" id="GO:0016020">
    <property type="term" value="C:membrane"/>
    <property type="evidence" value="ECO:0007669"/>
    <property type="project" value="UniProtKB-SubCell"/>
</dbReference>
<dbReference type="PANTHER" id="PTHR43424:SF1">
    <property type="entry name" value="LOCUS PUTATIVE PROTEIN 1-RELATED"/>
    <property type="match status" value="1"/>
</dbReference>
<feature type="transmembrane region" description="Helical" evidence="5">
    <location>
        <begin position="122"/>
        <end position="142"/>
    </location>
</feature>
<evidence type="ECO:0000313" key="7">
    <source>
        <dbReference type="Proteomes" id="UP000235897"/>
    </source>
</evidence>
<feature type="transmembrane region" description="Helical" evidence="5">
    <location>
        <begin position="92"/>
        <end position="110"/>
    </location>
</feature>
<dbReference type="OrthoDB" id="103403at2"/>
<evidence type="ECO:0000256" key="5">
    <source>
        <dbReference type="SAM" id="Phobius"/>
    </source>
</evidence>
<comment type="subcellular location">
    <subcellularLocation>
        <location evidence="1">Membrane</location>
        <topology evidence="1">Multi-pass membrane protein</topology>
    </subcellularLocation>
</comment>
<dbReference type="Pfam" id="PF01943">
    <property type="entry name" value="Polysacc_synt"/>
    <property type="match status" value="1"/>
</dbReference>
<dbReference type="RefSeq" id="WP_021206984.1">
    <property type="nucleotide sequence ID" value="NZ_JAMOIG010000013.1"/>
</dbReference>
<dbReference type="InterPro" id="IPR052556">
    <property type="entry name" value="PolySynth_Transporter"/>
</dbReference>
<dbReference type="EMBL" id="POUW01000004">
    <property type="protein sequence ID" value="PNG05347.1"/>
    <property type="molecule type" value="Genomic_DNA"/>
</dbReference>
<sequence length="442" mass="48266">MTAIKTIFDKLKLYLFNASWMMAERLLNIGVGFLMAIVLARYLGPEQFGILAYAISMTAIFASAGHMGLAGLVVREVVKQPAAVPETLGTTFMLKLTGMTLGFLLILVYASLFEEIGGTEFWMLLIVASAIFFQTFDVVEYWFQSQVQAKYPAIAKSSAILLSAVLKLLMVISGAGVVAFAFAHTAQFVMAALILALLYKGTTRVSLMSWKASFARARELLSQGWIIYLGSIFAVIYMKIDQVMLKWMVGAEEVGVYAVAAQLSEAWYFLPTAIVASFFPKLIKLHEADPARFNQRFQQLLDLLFVLAIAVALLVSLVAGPLISLLFGSEYQNSASILTIHIWAGVFIFMRAAFSRWILIEGALMFSLVTQGLGALANVGLNALLIPHYGGEGAAMATLISYAVASYAALLVHSKTRPVFLMMTKSMVSPVRYAFKAVGAAR</sequence>
<dbReference type="PANTHER" id="PTHR43424">
    <property type="entry name" value="LOCUS PUTATIVE PROTEIN 1-RELATED"/>
    <property type="match status" value="1"/>
</dbReference>
<dbReference type="CDD" id="cd13128">
    <property type="entry name" value="MATE_Wzx_like"/>
    <property type="match status" value="1"/>
</dbReference>
<dbReference type="InterPro" id="IPR002797">
    <property type="entry name" value="Polysacc_synth"/>
</dbReference>
<accession>A0A2N8SS78</accession>
<dbReference type="AlphaFoldDB" id="A0A2N8SS78"/>
<evidence type="ECO:0000313" key="6">
    <source>
        <dbReference type="EMBL" id="PNG05347.1"/>
    </source>
</evidence>
<evidence type="ECO:0000256" key="4">
    <source>
        <dbReference type="ARBA" id="ARBA00023136"/>
    </source>
</evidence>
<feature type="transmembrane region" description="Helical" evidence="5">
    <location>
        <begin position="220"/>
        <end position="240"/>
    </location>
</feature>
<protein>
    <submittedName>
        <fullName evidence="6">Flippase</fullName>
    </submittedName>
</protein>
<keyword evidence="2 5" id="KW-0812">Transmembrane</keyword>
<feature type="transmembrane region" description="Helical" evidence="5">
    <location>
        <begin position="393"/>
        <end position="413"/>
    </location>
</feature>
<feature type="transmembrane region" description="Helical" evidence="5">
    <location>
        <begin position="366"/>
        <end position="387"/>
    </location>
</feature>
<dbReference type="Proteomes" id="UP000235897">
    <property type="component" value="Unassembled WGS sequence"/>
</dbReference>
<evidence type="ECO:0000256" key="3">
    <source>
        <dbReference type="ARBA" id="ARBA00022989"/>
    </source>
</evidence>
<feature type="transmembrane region" description="Helical" evidence="5">
    <location>
        <begin position="178"/>
        <end position="199"/>
    </location>
</feature>
<proteinExistence type="predicted"/>
<keyword evidence="4 5" id="KW-0472">Membrane</keyword>
<feature type="transmembrane region" description="Helical" evidence="5">
    <location>
        <begin position="50"/>
        <end position="72"/>
    </location>
</feature>
<organism evidence="6 7">
    <name type="scientific">Stutzerimonas stutzeri</name>
    <name type="common">Pseudomonas stutzeri</name>
    <dbReference type="NCBI Taxonomy" id="316"/>
    <lineage>
        <taxon>Bacteria</taxon>
        <taxon>Pseudomonadati</taxon>
        <taxon>Pseudomonadota</taxon>
        <taxon>Gammaproteobacteria</taxon>
        <taxon>Pseudomonadales</taxon>
        <taxon>Pseudomonadaceae</taxon>
        <taxon>Stutzerimonas</taxon>
    </lineage>
</organism>
<feature type="transmembrane region" description="Helical" evidence="5">
    <location>
        <begin position="303"/>
        <end position="328"/>
    </location>
</feature>
<feature type="transmembrane region" description="Helical" evidence="5">
    <location>
        <begin position="154"/>
        <end position="172"/>
    </location>
</feature>
<feature type="transmembrane region" description="Helical" evidence="5">
    <location>
        <begin position="266"/>
        <end position="283"/>
    </location>
</feature>
<evidence type="ECO:0000256" key="1">
    <source>
        <dbReference type="ARBA" id="ARBA00004141"/>
    </source>
</evidence>